<evidence type="ECO:0000313" key="2">
    <source>
        <dbReference type="Proteomes" id="UP001150581"/>
    </source>
</evidence>
<protein>
    <submittedName>
        <fullName evidence="1">Uncharacterized protein</fullName>
    </submittedName>
</protein>
<dbReference type="Proteomes" id="UP001150581">
    <property type="component" value="Unassembled WGS sequence"/>
</dbReference>
<accession>A0ACC1IUW9</accession>
<dbReference type="EMBL" id="JANBPG010000032">
    <property type="protein sequence ID" value="KAJ1901335.1"/>
    <property type="molecule type" value="Genomic_DNA"/>
</dbReference>
<proteinExistence type="predicted"/>
<name>A0ACC1IUW9_9FUNG</name>
<organism evidence="1 2">
    <name type="scientific">Kickxella alabastrina</name>
    <dbReference type="NCBI Taxonomy" id="61397"/>
    <lineage>
        <taxon>Eukaryota</taxon>
        <taxon>Fungi</taxon>
        <taxon>Fungi incertae sedis</taxon>
        <taxon>Zoopagomycota</taxon>
        <taxon>Kickxellomycotina</taxon>
        <taxon>Kickxellomycetes</taxon>
        <taxon>Kickxellales</taxon>
        <taxon>Kickxellaceae</taxon>
        <taxon>Kickxella</taxon>
    </lineage>
</organism>
<gene>
    <name evidence="1" type="ORF">LPJ66_000856</name>
</gene>
<reference evidence="1" key="1">
    <citation type="submission" date="2022-07" db="EMBL/GenBank/DDBJ databases">
        <title>Phylogenomic reconstructions and comparative analyses of Kickxellomycotina fungi.</title>
        <authorList>
            <person name="Reynolds N.K."/>
            <person name="Stajich J.E."/>
            <person name="Barry K."/>
            <person name="Grigoriev I.V."/>
            <person name="Crous P."/>
            <person name="Smith M.E."/>
        </authorList>
    </citation>
    <scope>NUCLEOTIDE SEQUENCE</scope>
    <source>
        <strain evidence="1">Benny 63K</strain>
    </source>
</reference>
<evidence type="ECO:0000313" key="1">
    <source>
        <dbReference type="EMBL" id="KAJ1901335.1"/>
    </source>
</evidence>
<keyword evidence="2" id="KW-1185">Reference proteome</keyword>
<comment type="caution">
    <text evidence="1">The sequence shown here is derived from an EMBL/GenBank/DDBJ whole genome shotgun (WGS) entry which is preliminary data.</text>
</comment>
<sequence>MAREPSSPGSDSRDHHLSRNGADVRSIPKRHGSGPFNWGTYSEMLNYIDDAPGSTPVSKSNVQVVDRTEFEERKRAMSQIAKLLVACEPE</sequence>